<evidence type="ECO:0000313" key="2">
    <source>
        <dbReference type="Proteomes" id="UP001562425"/>
    </source>
</evidence>
<sequence>MIAIVVMIQGKVPRKIVFKSKIGTSSASVRTCAVCVKKENPRWRLSHSLQSCDNPKTITWPLPSGLHHQV</sequence>
<proteinExistence type="predicted"/>
<gene>
    <name evidence="1" type="ORF">pipiens_009992</name>
</gene>
<keyword evidence="2" id="KW-1185">Reference proteome</keyword>
<reference evidence="1 2" key="1">
    <citation type="submission" date="2024-05" db="EMBL/GenBank/DDBJ databases">
        <title>Culex pipiens pipiens assembly and annotation.</title>
        <authorList>
            <person name="Alout H."/>
            <person name="Durand T."/>
        </authorList>
    </citation>
    <scope>NUCLEOTIDE SEQUENCE [LARGE SCALE GENOMIC DNA]</scope>
    <source>
        <strain evidence="1">HA-2024</strain>
        <tissue evidence="1">Whole body</tissue>
    </source>
</reference>
<dbReference type="AlphaFoldDB" id="A0ABD1DBU6"/>
<name>A0ABD1DBU6_CULPP</name>
<evidence type="ECO:0000313" key="1">
    <source>
        <dbReference type="EMBL" id="KAL1397125.1"/>
    </source>
</evidence>
<accession>A0ABD1DBU6</accession>
<dbReference type="Proteomes" id="UP001562425">
    <property type="component" value="Unassembled WGS sequence"/>
</dbReference>
<protein>
    <submittedName>
        <fullName evidence="1">Uncharacterized protein</fullName>
    </submittedName>
</protein>
<organism evidence="1 2">
    <name type="scientific">Culex pipiens pipiens</name>
    <name type="common">Northern house mosquito</name>
    <dbReference type="NCBI Taxonomy" id="38569"/>
    <lineage>
        <taxon>Eukaryota</taxon>
        <taxon>Metazoa</taxon>
        <taxon>Ecdysozoa</taxon>
        <taxon>Arthropoda</taxon>
        <taxon>Hexapoda</taxon>
        <taxon>Insecta</taxon>
        <taxon>Pterygota</taxon>
        <taxon>Neoptera</taxon>
        <taxon>Endopterygota</taxon>
        <taxon>Diptera</taxon>
        <taxon>Nematocera</taxon>
        <taxon>Culicoidea</taxon>
        <taxon>Culicidae</taxon>
        <taxon>Culicinae</taxon>
        <taxon>Culicini</taxon>
        <taxon>Culex</taxon>
        <taxon>Culex</taxon>
    </lineage>
</organism>
<comment type="caution">
    <text evidence="1">The sequence shown here is derived from an EMBL/GenBank/DDBJ whole genome shotgun (WGS) entry which is preliminary data.</text>
</comment>
<dbReference type="EMBL" id="JBEHCU010006440">
    <property type="protein sequence ID" value="KAL1397125.1"/>
    <property type="molecule type" value="Genomic_DNA"/>
</dbReference>